<organism evidence="1 2">
    <name type="scientific">Thelohanellus kitauei</name>
    <name type="common">Myxosporean</name>
    <dbReference type="NCBI Taxonomy" id="669202"/>
    <lineage>
        <taxon>Eukaryota</taxon>
        <taxon>Metazoa</taxon>
        <taxon>Cnidaria</taxon>
        <taxon>Myxozoa</taxon>
        <taxon>Myxosporea</taxon>
        <taxon>Bivalvulida</taxon>
        <taxon>Platysporina</taxon>
        <taxon>Myxobolidae</taxon>
        <taxon>Thelohanellus</taxon>
    </lineage>
</organism>
<dbReference type="EMBL" id="JWZT01000291">
    <property type="protein sequence ID" value="KII74753.1"/>
    <property type="molecule type" value="Genomic_DNA"/>
</dbReference>
<keyword evidence="2" id="KW-1185">Reference proteome</keyword>
<accession>A0A0C2JYU7</accession>
<name>A0A0C2JYU7_THEKT</name>
<dbReference type="AlphaFoldDB" id="A0A0C2JYU7"/>
<evidence type="ECO:0000313" key="1">
    <source>
        <dbReference type="EMBL" id="KII74753.1"/>
    </source>
</evidence>
<protein>
    <submittedName>
        <fullName evidence="1">Uncharacterized protein</fullName>
    </submittedName>
</protein>
<dbReference type="Proteomes" id="UP000031668">
    <property type="component" value="Unassembled WGS sequence"/>
</dbReference>
<gene>
    <name evidence="1" type="ORF">RF11_00243</name>
</gene>
<reference evidence="1 2" key="1">
    <citation type="journal article" date="2014" name="Genome Biol. Evol.">
        <title>The genome of the myxosporean Thelohanellus kitauei shows adaptations to nutrient acquisition within its fish host.</title>
        <authorList>
            <person name="Yang Y."/>
            <person name="Xiong J."/>
            <person name="Zhou Z."/>
            <person name="Huo F."/>
            <person name="Miao W."/>
            <person name="Ran C."/>
            <person name="Liu Y."/>
            <person name="Zhang J."/>
            <person name="Feng J."/>
            <person name="Wang M."/>
            <person name="Wang M."/>
            <person name="Wang L."/>
            <person name="Yao B."/>
        </authorList>
    </citation>
    <scope>NUCLEOTIDE SEQUENCE [LARGE SCALE GENOMIC DNA]</scope>
    <source>
        <strain evidence="1">Wuqing</strain>
    </source>
</reference>
<sequence length="136" mass="15691">MYPYLPVGTSNPDSSYPLDTIILTETNIDEILIAICESHFKISLLRLFGIKVSDFYSSHNKLYFPNPSNYFDRHDTAEARSGRAYLTTFRDEKTGIRETHLVIAAVHRWLEDRSALFENKADKTSTFIRKPTSIQK</sequence>
<comment type="caution">
    <text evidence="1">The sequence shown here is derived from an EMBL/GenBank/DDBJ whole genome shotgun (WGS) entry which is preliminary data.</text>
</comment>
<proteinExistence type="predicted"/>
<evidence type="ECO:0000313" key="2">
    <source>
        <dbReference type="Proteomes" id="UP000031668"/>
    </source>
</evidence>